<feature type="transmembrane region" description="Helical" evidence="8">
    <location>
        <begin position="257"/>
        <end position="280"/>
    </location>
</feature>
<dbReference type="Gene3D" id="3.40.50.300">
    <property type="entry name" value="P-loop containing nucleotide triphosphate hydrolases"/>
    <property type="match status" value="1"/>
</dbReference>
<keyword evidence="5 11" id="KW-0067">ATP-binding</keyword>
<organism evidence="11 12">
    <name type="scientific">Clostridium tagluense</name>
    <dbReference type="NCBI Taxonomy" id="360422"/>
    <lineage>
        <taxon>Bacteria</taxon>
        <taxon>Bacillati</taxon>
        <taxon>Bacillota</taxon>
        <taxon>Clostridia</taxon>
        <taxon>Eubacteriales</taxon>
        <taxon>Clostridiaceae</taxon>
        <taxon>Clostridium</taxon>
    </lineage>
</organism>
<accession>A0A401UPS5</accession>
<dbReference type="SMART" id="SM00382">
    <property type="entry name" value="AAA"/>
    <property type="match status" value="1"/>
</dbReference>
<keyword evidence="7 8" id="KW-0472">Membrane</keyword>
<evidence type="ECO:0000256" key="4">
    <source>
        <dbReference type="ARBA" id="ARBA00022741"/>
    </source>
</evidence>
<evidence type="ECO:0000256" key="5">
    <source>
        <dbReference type="ARBA" id="ARBA00022840"/>
    </source>
</evidence>
<dbReference type="Pfam" id="PF00664">
    <property type="entry name" value="ABC_membrane"/>
    <property type="match status" value="1"/>
</dbReference>
<dbReference type="RefSeq" id="WP_125003427.1">
    <property type="nucleotide sequence ID" value="NZ_BHYK01000019.1"/>
</dbReference>
<dbReference type="PANTHER" id="PTHR43394:SF1">
    <property type="entry name" value="ATP-BINDING CASSETTE SUB-FAMILY B MEMBER 10, MITOCHONDRIAL"/>
    <property type="match status" value="1"/>
</dbReference>
<dbReference type="FunFam" id="3.40.50.300:FF:000287">
    <property type="entry name" value="Multidrug ABC transporter ATP-binding protein"/>
    <property type="match status" value="1"/>
</dbReference>
<evidence type="ECO:0000259" key="9">
    <source>
        <dbReference type="PROSITE" id="PS50893"/>
    </source>
</evidence>
<feature type="transmembrane region" description="Helical" evidence="8">
    <location>
        <begin position="148"/>
        <end position="171"/>
    </location>
</feature>
<evidence type="ECO:0000256" key="1">
    <source>
        <dbReference type="ARBA" id="ARBA00004651"/>
    </source>
</evidence>
<name>A0A401UPS5_9CLOT</name>
<dbReference type="PROSITE" id="PS50929">
    <property type="entry name" value="ABC_TM1F"/>
    <property type="match status" value="1"/>
</dbReference>
<proteinExistence type="predicted"/>
<evidence type="ECO:0000256" key="3">
    <source>
        <dbReference type="ARBA" id="ARBA00022692"/>
    </source>
</evidence>
<keyword evidence="3 8" id="KW-0812">Transmembrane</keyword>
<keyword evidence="12" id="KW-1185">Reference proteome</keyword>
<dbReference type="OrthoDB" id="9762778at2"/>
<keyword evidence="4" id="KW-0547">Nucleotide-binding</keyword>
<evidence type="ECO:0000256" key="7">
    <source>
        <dbReference type="ARBA" id="ARBA00023136"/>
    </source>
</evidence>
<dbReference type="GO" id="GO:0016887">
    <property type="term" value="F:ATP hydrolysis activity"/>
    <property type="evidence" value="ECO:0007669"/>
    <property type="project" value="InterPro"/>
</dbReference>
<dbReference type="CDD" id="cd18540">
    <property type="entry name" value="ABC_6TM_exporter_like"/>
    <property type="match status" value="1"/>
</dbReference>
<dbReference type="PANTHER" id="PTHR43394">
    <property type="entry name" value="ATP-DEPENDENT PERMEASE MDL1, MITOCHONDRIAL"/>
    <property type="match status" value="1"/>
</dbReference>
<evidence type="ECO:0000259" key="10">
    <source>
        <dbReference type="PROSITE" id="PS50929"/>
    </source>
</evidence>
<dbReference type="Proteomes" id="UP000287872">
    <property type="component" value="Unassembled WGS sequence"/>
</dbReference>
<dbReference type="GO" id="GO:0015421">
    <property type="term" value="F:ABC-type oligopeptide transporter activity"/>
    <property type="evidence" value="ECO:0007669"/>
    <property type="project" value="TreeGrafter"/>
</dbReference>
<feature type="transmembrane region" description="Helical" evidence="8">
    <location>
        <begin position="37"/>
        <end position="62"/>
    </location>
</feature>
<dbReference type="InterPro" id="IPR039421">
    <property type="entry name" value="Type_1_exporter"/>
</dbReference>
<dbReference type="InterPro" id="IPR036640">
    <property type="entry name" value="ABC1_TM_sf"/>
</dbReference>
<sequence length="615" mass="69036">MSRIDENKLVENKSAQKIDIGIWRRLFKYLTEFKKGLVFLAFLMVGVAGIDVVMPLLTRYAIDNFIMKKTTNGLTIFAIVYFCIIVFQALNVKLFIINAGKIETHLAYHIRKLGFKRLQQLSFSYYDNSSVGWLMARMTSDVARLSEIISWGLIDMVWALVMMTGFIGVMLYNNVRLTLICMSVVPPLFLIGMFFQKKILKSYRKVRKLNSQLTADFSEEISGAKTTKTIVREEENLSEFVQDAGNMRNSAVKAAMFSALFLPIVISMGSLGAGFVLWIGGKSVISGPLSHGTFVMFIAYTIQFFDPVSQLAGTIAELQNAQASAERIITLIETEPDIWDTKDVIEKYGDLFNPKIENFEPIDGDIEFKDVCFSYENGEKVFQNFNLKVKKGDTIALVGETGSGKSTLVNLLCRFYEPSSGEILIDGIDYRKRSLLWLQSNIGYVLQSPHLFSGNIRDNIMYGKLDATLDQIENAAKLVNAHSFISKLEKGYDSEVGEGGGNLSTGEKQLISFARAIVADPALFVLDEATSSIDTETERMIQNAIEKVLSDRTSFVVAHRLSTIVSADKILVIRHGKITESGTHRELLRKKGYYYTLYTNQLLEDKEMESKAVVS</sequence>
<reference evidence="11 12" key="1">
    <citation type="submission" date="2018-11" db="EMBL/GenBank/DDBJ databases">
        <title>Genome sequencing and assembly of Clostridium tagluense strain A121.</title>
        <authorList>
            <person name="Murakami T."/>
            <person name="Segawa T."/>
            <person name="Shcherbakova V.A."/>
            <person name="Mori H."/>
            <person name="Yoshimura Y."/>
        </authorList>
    </citation>
    <scope>NUCLEOTIDE SEQUENCE [LARGE SCALE GENOMIC DNA]</scope>
    <source>
        <strain evidence="11 12">A121</strain>
    </source>
</reference>
<feature type="transmembrane region" description="Helical" evidence="8">
    <location>
        <begin position="177"/>
        <end position="195"/>
    </location>
</feature>
<gene>
    <name evidence="11" type="ORF">Ctaglu_31490</name>
</gene>
<dbReference type="InterPro" id="IPR027417">
    <property type="entry name" value="P-loop_NTPase"/>
</dbReference>
<evidence type="ECO:0000313" key="11">
    <source>
        <dbReference type="EMBL" id="GCD11526.1"/>
    </source>
</evidence>
<comment type="caution">
    <text evidence="11">The sequence shown here is derived from an EMBL/GenBank/DDBJ whole genome shotgun (WGS) entry which is preliminary data.</text>
</comment>
<feature type="domain" description="ABC transmembrane type-1" evidence="10">
    <location>
        <begin position="38"/>
        <end position="320"/>
    </location>
</feature>
<dbReference type="InterPro" id="IPR003439">
    <property type="entry name" value="ABC_transporter-like_ATP-bd"/>
</dbReference>
<dbReference type="EMBL" id="BHYK01000019">
    <property type="protein sequence ID" value="GCD11526.1"/>
    <property type="molecule type" value="Genomic_DNA"/>
</dbReference>
<dbReference type="CDD" id="cd03254">
    <property type="entry name" value="ABCC_Glucan_exporter_like"/>
    <property type="match status" value="1"/>
</dbReference>
<evidence type="ECO:0000313" key="12">
    <source>
        <dbReference type="Proteomes" id="UP000287872"/>
    </source>
</evidence>
<evidence type="ECO:0000256" key="2">
    <source>
        <dbReference type="ARBA" id="ARBA00022448"/>
    </source>
</evidence>
<dbReference type="InterPro" id="IPR011527">
    <property type="entry name" value="ABC1_TM_dom"/>
</dbReference>
<dbReference type="GO" id="GO:0005524">
    <property type="term" value="F:ATP binding"/>
    <property type="evidence" value="ECO:0007669"/>
    <property type="project" value="UniProtKB-KW"/>
</dbReference>
<dbReference type="GO" id="GO:0005886">
    <property type="term" value="C:plasma membrane"/>
    <property type="evidence" value="ECO:0007669"/>
    <property type="project" value="UniProtKB-SubCell"/>
</dbReference>
<dbReference type="Gene3D" id="1.20.1560.10">
    <property type="entry name" value="ABC transporter type 1, transmembrane domain"/>
    <property type="match status" value="1"/>
</dbReference>
<dbReference type="InterPro" id="IPR003593">
    <property type="entry name" value="AAA+_ATPase"/>
</dbReference>
<evidence type="ECO:0000256" key="8">
    <source>
        <dbReference type="SAM" id="Phobius"/>
    </source>
</evidence>
<comment type="subcellular location">
    <subcellularLocation>
        <location evidence="1">Cell membrane</location>
        <topology evidence="1">Multi-pass membrane protein</topology>
    </subcellularLocation>
</comment>
<evidence type="ECO:0000256" key="6">
    <source>
        <dbReference type="ARBA" id="ARBA00022989"/>
    </source>
</evidence>
<dbReference type="PROSITE" id="PS50893">
    <property type="entry name" value="ABC_TRANSPORTER_2"/>
    <property type="match status" value="1"/>
</dbReference>
<dbReference type="SUPFAM" id="SSF90123">
    <property type="entry name" value="ABC transporter transmembrane region"/>
    <property type="match status" value="1"/>
</dbReference>
<dbReference type="AlphaFoldDB" id="A0A401UPS5"/>
<feature type="transmembrane region" description="Helical" evidence="8">
    <location>
        <begin position="74"/>
        <end position="96"/>
    </location>
</feature>
<keyword evidence="6 8" id="KW-1133">Transmembrane helix</keyword>
<keyword evidence="2" id="KW-0813">Transport</keyword>
<dbReference type="SUPFAM" id="SSF52540">
    <property type="entry name" value="P-loop containing nucleoside triphosphate hydrolases"/>
    <property type="match status" value="1"/>
</dbReference>
<protein>
    <submittedName>
        <fullName evidence="11">ABC transporter ATP-binding protein</fullName>
    </submittedName>
</protein>
<dbReference type="Pfam" id="PF00005">
    <property type="entry name" value="ABC_tran"/>
    <property type="match status" value="1"/>
</dbReference>
<feature type="domain" description="ABC transporter" evidence="9">
    <location>
        <begin position="366"/>
        <end position="600"/>
    </location>
</feature>